<keyword evidence="7 9" id="KW-0408">Iron</keyword>
<dbReference type="GO" id="GO:0004497">
    <property type="term" value="F:monooxygenase activity"/>
    <property type="evidence" value="ECO:0007669"/>
    <property type="project" value="UniProtKB-KW"/>
</dbReference>
<dbReference type="InterPro" id="IPR036396">
    <property type="entry name" value="Cyt_P450_sf"/>
</dbReference>
<evidence type="ECO:0000256" key="4">
    <source>
        <dbReference type="ARBA" id="ARBA00022617"/>
    </source>
</evidence>
<dbReference type="OrthoDB" id="2789670at2759"/>
<gene>
    <name evidence="11" type="ORF">STEHIDRAFT_87691</name>
</gene>
<comment type="similarity">
    <text evidence="3 10">Belongs to the cytochrome P450 family.</text>
</comment>
<dbReference type="GO" id="GO:0020037">
    <property type="term" value="F:heme binding"/>
    <property type="evidence" value="ECO:0007669"/>
    <property type="project" value="InterPro"/>
</dbReference>
<dbReference type="PANTHER" id="PTHR46300:SF7">
    <property type="entry name" value="P450, PUTATIVE (EUROFUNG)-RELATED"/>
    <property type="match status" value="1"/>
</dbReference>
<dbReference type="InterPro" id="IPR050364">
    <property type="entry name" value="Cytochrome_P450_fung"/>
</dbReference>
<dbReference type="GO" id="GO:0005506">
    <property type="term" value="F:iron ion binding"/>
    <property type="evidence" value="ECO:0007669"/>
    <property type="project" value="InterPro"/>
</dbReference>
<organism evidence="11 12">
    <name type="scientific">Stereum hirsutum (strain FP-91666)</name>
    <name type="common">White-rot fungus</name>
    <dbReference type="NCBI Taxonomy" id="721885"/>
    <lineage>
        <taxon>Eukaryota</taxon>
        <taxon>Fungi</taxon>
        <taxon>Dikarya</taxon>
        <taxon>Basidiomycota</taxon>
        <taxon>Agaricomycotina</taxon>
        <taxon>Agaricomycetes</taxon>
        <taxon>Russulales</taxon>
        <taxon>Stereaceae</taxon>
        <taxon>Stereum</taxon>
    </lineage>
</organism>
<keyword evidence="5 9" id="KW-0479">Metal-binding</keyword>
<proteinExistence type="inferred from homology"/>
<dbReference type="InterPro" id="IPR017972">
    <property type="entry name" value="Cyt_P450_CS"/>
</dbReference>
<reference evidence="12" key="1">
    <citation type="journal article" date="2012" name="Science">
        <title>The Paleozoic origin of enzymatic lignin decomposition reconstructed from 31 fungal genomes.</title>
        <authorList>
            <person name="Floudas D."/>
            <person name="Binder M."/>
            <person name="Riley R."/>
            <person name="Barry K."/>
            <person name="Blanchette R.A."/>
            <person name="Henrissat B."/>
            <person name="Martinez A.T."/>
            <person name="Otillar R."/>
            <person name="Spatafora J.W."/>
            <person name="Yadav J.S."/>
            <person name="Aerts A."/>
            <person name="Benoit I."/>
            <person name="Boyd A."/>
            <person name="Carlson A."/>
            <person name="Copeland A."/>
            <person name="Coutinho P.M."/>
            <person name="de Vries R.P."/>
            <person name="Ferreira P."/>
            <person name="Findley K."/>
            <person name="Foster B."/>
            <person name="Gaskell J."/>
            <person name="Glotzer D."/>
            <person name="Gorecki P."/>
            <person name="Heitman J."/>
            <person name="Hesse C."/>
            <person name="Hori C."/>
            <person name="Igarashi K."/>
            <person name="Jurgens J.A."/>
            <person name="Kallen N."/>
            <person name="Kersten P."/>
            <person name="Kohler A."/>
            <person name="Kuees U."/>
            <person name="Kumar T.K.A."/>
            <person name="Kuo A."/>
            <person name="LaButti K."/>
            <person name="Larrondo L.F."/>
            <person name="Lindquist E."/>
            <person name="Ling A."/>
            <person name="Lombard V."/>
            <person name="Lucas S."/>
            <person name="Lundell T."/>
            <person name="Martin R."/>
            <person name="McLaughlin D.J."/>
            <person name="Morgenstern I."/>
            <person name="Morin E."/>
            <person name="Murat C."/>
            <person name="Nagy L.G."/>
            <person name="Nolan M."/>
            <person name="Ohm R.A."/>
            <person name="Patyshakuliyeva A."/>
            <person name="Rokas A."/>
            <person name="Ruiz-Duenas F.J."/>
            <person name="Sabat G."/>
            <person name="Salamov A."/>
            <person name="Samejima M."/>
            <person name="Schmutz J."/>
            <person name="Slot J.C."/>
            <person name="St John F."/>
            <person name="Stenlid J."/>
            <person name="Sun H."/>
            <person name="Sun S."/>
            <person name="Syed K."/>
            <person name="Tsang A."/>
            <person name="Wiebenga A."/>
            <person name="Young D."/>
            <person name="Pisabarro A."/>
            <person name="Eastwood D.C."/>
            <person name="Martin F."/>
            <person name="Cullen D."/>
            <person name="Grigoriev I.V."/>
            <person name="Hibbett D.S."/>
        </authorList>
    </citation>
    <scope>NUCLEOTIDE SEQUENCE [LARGE SCALE GENOMIC DNA]</scope>
    <source>
        <strain evidence="12">FP-91666</strain>
    </source>
</reference>
<comment type="cofactor">
    <cofactor evidence="1 9">
        <name>heme</name>
        <dbReference type="ChEBI" id="CHEBI:30413"/>
    </cofactor>
</comment>
<dbReference type="InterPro" id="IPR002401">
    <property type="entry name" value="Cyt_P450_E_grp-I"/>
</dbReference>
<sequence>MALLAIFPDNRVLVAVTSSFVIYILVRKIRARKQLPLPPGPNRLPIIGSVHNIPSEYPWIAFKEMADEQYGDVMYFEALGKPLIILSSAQAAKDLLDRRSSNYSTRPQMIMLKLMGFQWSMSTMAYGDMWSKRRKLFNQHFSPAVIHKYQDLQLQSTHRMLLSLLINPDHFEEHVRCNFGSSIMKAVYGIDVKSMNDPYIHTAEQGLTALAEAAMPGRFWVDVFPWLMYVPSWFPGLEFKNWAAKASVFIRDTARIPWNDTKRAMKQGIARPCVATSLIDDVENGQVEDEVARDVTGIAYAAGADTTTSTLLSFFLAMIHFPDVQRKAQAELDSVIGCDRLPTFSDLKNLPYCAAIVKELTRWMIVAPLSFTHSNDEEDEYKGYRIPKHSMIMVNAWGILHDPNMYPNPSAFQPERYLKGGKLNTEDVLDPEDIAFGFGRRICPGRYFSNAAMFAIVASVLAVFNIESDGPSVPPQQTSSIISHPVHFKCSFKPRSRASEQLIRSVSNH</sequence>
<evidence type="ECO:0000256" key="1">
    <source>
        <dbReference type="ARBA" id="ARBA00001971"/>
    </source>
</evidence>
<evidence type="ECO:0000256" key="2">
    <source>
        <dbReference type="ARBA" id="ARBA00005179"/>
    </source>
</evidence>
<evidence type="ECO:0000256" key="5">
    <source>
        <dbReference type="ARBA" id="ARBA00022723"/>
    </source>
</evidence>
<dbReference type="SUPFAM" id="SSF48264">
    <property type="entry name" value="Cytochrome P450"/>
    <property type="match status" value="1"/>
</dbReference>
<name>R7S0Q5_STEHR</name>
<dbReference type="KEGG" id="shs:STEHIDRAFT_87691"/>
<evidence type="ECO:0000256" key="3">
    <source>
        <dbReference type="ARBA" id="ARBA00010617"/>
    </source>
</evidence>
<dbReference type="PROSITE" id="PS00086">
    <property type="entry name" value="CYTOCHROME_P450"/>
    <property type="match status" value="1"/>
</dbReference>
<feature type="binding site" description="axial binding residue" evidence="9">
    <location>
        <position position="443"/>
    </location>
    <ligand>
        <name>heme</name>
        <dbReference type="ChEBI" id="CHEBI:30413"/>
    </ligand>
    <ligandPart>
        <name>Fe</name>
        <dbReference type="ChEBI" id="CHEBI:18248"/>
    </ligandPart>
</feature>
<keyword evidence="4 9" id="KW-0349">Heme</keyword>
<dbReference type="PRINTS" id="PR00463">
    <property type="entry name" value="EP450I"/>
</dbReference>
<evidence type="ECO:0000313" key="12">
    <source>
        <dbReference type="Proteomes" id="UP000053927"/>
    </source>
</evidence>
<evidence type="ECO:0000256" key="9">
    <source>
        <dbReference type="PIRSR" id="PIRSR602401-1"/>
    </source>
</evidence>
<dbReference type="CDD" id="cd11065">
    <property type="entry name" value="CYP64-like"/>
    <property type="match status" value="1"/>
</dbReference>
<keyword evidence="12" id="KW-1185">Reference proteome</keyword>
<comment type="pathway">
    <text evidence="2">Secondary metabolite biosynthesis.</text>
</comment>
<dbReference type="GeneID" id="18807521"/>
<dbReference type="AlphaFoldDB" id="R7S0Q5"/>
<evidence type="ECO:0000256" key="8">
    <source>
        <dbReference type="ARBA" id="ARBA00023033"/>
    </source>
</evidence>
<keyword evidence="6 10" id="KW-0560">Oxidoreductase</keyword>
<evidence type="ECO:0000313" key="11">
    <source>
        <dbReference type="EMBL" id="EIM80132.1"/>
    </source>
</evidence>
<evidence type="ECO:0000256" key="6">
    <source>
        <dbReference type="ARBA" id="ARBA00023002"/>
    </source>
</evidence>
<dbReference type="OMA" id="SPYGANW"/>
<dbReference type="eggNOG" id="KOG0156">
    <property type="taxonomic scope" value="Eukaryota"/>
</dbReference>
<evidence type="ECO:0000256" key="10">
    <source>
        <dbReference type="RuleBase" id="RU000461"/>
    </source>
</evidence>
<dbReference type="Pfam" id="PF00067">
    <property type="entry name" value="p450"/>
    <property type="match status" value="1"/>
</dbReference>
<dbReference type="Gene3D" id="1.10.630.10">
    <property type="entry name" value="Cytochrome P450"/>
    <property type="match status" value="1"/>
</dbReference>
<dbReference type="RefSeq" id="XP_007310745.1">
    <property type="nucleotide sequence ID" value="XM_007310683.1"/>
</dbReference>
<accession>R7S0Q5</accession>
<protein>
    <submittedName>
        <fullName evidence="11">Cytochrome P450</fullName>
    </submittedName>
</protein>
<dbReference type="Proteomes" id="UP000053927">
    <property type="component" value="Unassembled WGS sequence"/>
</dbReference>
<dbReference type="GO" id="GO:0016705">
    <property type="term" value="F:oxidoreductase activity, acting on paired donors, with incorporation or reduction of molecular oxygen"/>
    <property type="evidence" value="ECO:0007669"/>
    <property type="project" value="InterPro"/>
</dbReference>
<dbReference type="PANTHER" id="PTHR46300">
    <property type="entry name" value="P450, PUTATIVE (EUROFUNG)-RELATED-RELATED"/>
    <property type="match status" value="1"/>
</dbReference>
<dbReference type="PRINTS" id="PR00385">
    <property type="entry name" value="P450"/>
</dbReference>
<keyword evidence="8 10" id="KW-0503">Monooxygenase</keyword>
<dbReference type="EMBL" id="JH687399">
    <property type="protein sequence ID" value="EIM80132.1"/>
    <property type="molecule type" value="Genomic_DNA"/>
</dbReference>
<evidence type="ECO:0000256" key="7">
    <source>
        <dbReference type="ARBA" id="ARBA00023004"/>
    </source>
</evidence>
<dbReference type="InterPro" id="IPR001128">
    <property type="entry name" value="Cyt_P450"/>
</dbReference>